<keyword evidence="3" id="KW-1185">Reference proteome</keyword>
<protein>
    <submittedName>
        <fullName evidence="2">Uncharacterized protein</fullName>
    </submittedName>
</protein>
<comment type="caution">
    <text evidence="2">The sequence shown here is derived from an EMBL/GenBank/DDBJ whole genome shotgun (WGS) entry which is preliminary data.</text>
</comment>
<evidence type="ECO:0000313" key="2">
    <source>
        <dbReference type="EMBL" id="MFD2207661.1"/>
    </source>
</evidence>
<dbReference type="RefSeq" id="WP_380254532.1">
    <property type="nucleotide sequence ID" value="NZ_JBHUII010000013.1"/>
</dbReference>
<gene>
    <name evidence="2" type="ORF">ACFSKO_18755</name>
</gene>
<evidence type="ECO:0000313" key="3">
    <source>
        <dbReference type="Proteomes" id="UP001597294"/>
    </source>
</evidence>
<feature type="signal peptide" evidence="1">
    <location>
        <begin position="1"/>
        <end position="26"/>
    </location>
</feature>
<sequence>MFRTFRTMIMLILVLSASVVEVGAFNHDGDASHHEVASQDTLNTISQNSDTQNSTDDCQQIFHCSSSNTLFPLILDQKRVNFFQYTLWSLTESLSLLAQAPTVDLRPPRYL</sequence>
<dbReference type="EMBL" id="JBHUII010000013">
    <property type="protein sequence ID" value="MFD2207661.1"/>
    <property type="molecule type" value="Genomic_DNA"/>
</dbReference>
<dbReference type="Proteomes" id="UP001597294">
    <property type="component" value="Unassembled WGS sequence"/>
</dbReference>
<accession>A0ABW5BS62</accession>
<feature type="chain" id="PRO_5047423330" evidence="1">
    <location>
        <begin position="27"/>
        <end position="111"/>
    </location>
</feature>
<keyword evidence="1" id="KW-0732">Signal</keyword>
<proteinExistence type="predicted"/>
<organism evidence="2 3">
    <name type="scientific">Kiloniella antarctica</name>
    <dbReference type="NCBI Taxonomy" id="1550907"/>
    <lineage>
        <taxon>Bacteria</taxon>
        <taxon>Pseudomonadati</taxon>
        <taxon>Pseudomonadota</taxon>
        <taxon>Alphaproteobacteria</taxon>
        <taxon>Rhodospirillales</taxon>
        <taxon>Kiloniellaceae</taxon>
        <taxon>Kiloniella</taxon>
    </lineage>
</organism>
<evidence type="ECO:0000256" key="1">
    <source>
        <dbReference type="SAM" id="SignalP"/>
    </source>
</evidence>
<reference evidence="3" key="1">
    <citation type="journal article" date="2019" name="Int. J. Syst. Evol. Microbiol.">
        <title>The Global Catalogue of Microorganisms (GCM) 10K type strain sequencing project: providing services to taxonomists for standard genome sequencing and annotation.</title>
        <authorList>
            <consortium name="The Broad Institute Genomics Platform"/>
            <consortium name="The Broad Institute Genome Sequencing Center for Infectious Disease"/>
            <person name="Wu L."/>
            <person name="Ma J."/>
        </authorList>
    </citation>
    <scope>NUCLEOTIDE SEQUENCE [LARGE SCALE GENOMIC DNA]</scope>
    <source>
        <strain evidence="3">CGMCC 4.7192</strain>
    </source>
</reference>
<name>A0ABW5BS62_9PROT</name>